<accession>A0A8H7CPI3</accession>
<dbReference type="SUPFAM" id="SSF144232">
    <property type="entry name" value="HIT/MYND zinc finger-like"/>
    <property type="match status" value="1"/>
</dbReference>
<proteinExistence type="predicted"/>
<name>A0A8H7CPI3_9AGAR</name>
<evidence type="ECO:0000256" key="2">
    <source>
        <dbReference type="ARBA" id="ARBA00022771"/>
    </source>
</evidence>
<keyword evidence="2 4" id="KW-0863">Zinc-finger</keyword>
<evidence type="ECO:0000313" key="6">
    <source>
        <dbReference type="EMBL" id="KAF7343512.1"/>
    </source>
</evidence>
<keyword evidence="1" id="KW-0479">Metal-binding</keyword>
<dbReference type="InterPro" id="IPR002893">
    <property type="entry name" value="Znf_MYND"/>
</dbReference>
<comment type="caution">
    <text evidence="6">The sequence shown here is derived from an EMBL/GenBank/DDBJ whole genome shotgun (WGS) entry which is preliminary data.</text>
</comment>
<organism evidence="6 7">
    <name type="scientific">Mycena sanguinolenta</name>
    <dbReference type="NCBI Taxonomy" id="230812"/>
    <lineage>
        <taxon>Eukaryota</taxon>
        <taxon>Fungi</taxon>
        <taxon>Dikarya</taxon>
        <taxon>Basidiomycota</taxon>
        <taxon>Agaricomycotina</taxon>
        <taxon>Agaricomycetes</taxon>
        <taxon>Agaricomycetidae</taxon>
        <taxon>Agaricales</taxon>
        <taxon>Marasmiineae</taxon>
        <taxon>Mycenaceae</taxon>
        <taxon>Mycena</taxon>
    </lineage>
</organism>
<dbReference type="OrthoDB" id="2900625at2759"/>
<evidence type="ECO:0000313" key="7">
    <source>
        <dbReference type="Proteomes" id="UP000623467"/>
    </source>
</evidence>
<dbReference type="Proteomes" id="UP000623467">
    <property type="component" value="Unassembled WGS sequence"/>
</dbReference>
<evidence type="ECO:0000259" key="5">
    <source>
        <dbReference type="PROSITE" id="PS50865"/>
    </source>
</evidence>
<reference evidence="6" key="1">
    <citation type="submission" date="2020-05" db="EMBL/GenBank/DDBJ databases">
        <title>Mycena genomes resolve the evolution of fungal bioluminescence.</title>
        <authorList>
            <person name="Tsai I.J."/>
        </authorList>
    </citation>
    <scope>NUCLEOTIDE SEQUENCE</scope>
    <source>
        <strain evidence="6">160909Yilan</strain>
    </source>
</reference>
<dbReference type="Gene3D" id="6.10.140.2220">
    <property type="match status" value="1"/>
</dbReference>
<dbReference type="PROSITE" id="PS50865">
    <property type="entry name" value="ZF_MYND_2"/>
    <property type="match status" value="1"/>
</dbReference>
<keyword evidence="3" id="KW-0862">Zinc</keyword>
<gene>
    <name evidence="6" type="ORF">MSAN_01971500</name>
</gene>
<evidence type="ECO:0000256" key="1">
    <source>
        <dbReference type="ARBA" id="ARBA00022723"/>
    </source>
</evidence>
<evidence type="ECO:0000256" key="4">
    <source>
        <dbReference type="PROSITE-ProRule" id="PRU00134"/>
    </source>
</evidence>
<feature type="domain" description="MYND-type" evidence="5">
    <location>
        <begin position="350"/>
        <end position="392"/>
    </location>
</feature>
<dbReference type="Pfam" id="PF01753">
    <property type="entry name" value="zf-MYND"/>
    <property type="match status" value="1"/>
</dbReference>
<keyword evidence="7" id="KW-1185">Reference proteome</keyword>
<sequence>MAYAAEQGSPQNLKRLVMMIPSMPVTQLRHVLPVFYANLDPAAVPTTDELDDIVETMDYGNSVQRAYLALDALAKLLRKDAVPVDAYQTLWFPQSMPTRVAYGTYLDLIISMLDNPPTAKIVSATSGVRHLLIQLIDGAGGTLRHVADLTVKHLTYLIPMARGTSIEKTRTTGSFSGLLSFIEGVSIATSQEDIGVSLLAQGFLATLVCFLRALDLRVIVPPELLGPYLSILKRFIVSEPDPQWVVEALRAGLIDLIGSLVGHPLLPKPTEDVCYLLSFLASTTVYYSVLAEIEGMSRGLDEVLDQNDPAIMRSPVFDAWRTFTESVEERQKTKQLFDFDESPSLLACDNTECNKVSEKWDFKRCAGCKYMSYCSRDCQKRDWKQGKHREECQKNRLADSSCLVKQNRAFLRALVHHDYETRRDEVLEKQVEFEHKNPGTKFYTLFDYTERRVPIHIVPLTKKEDRLEVAQMSKSQASMELHAALVARGRGKQAFLFLMRSSGASIPNAETLVRIHI</sequence>
<protein>
    <submittedName>
        <fullName evidence="6">MYND-type domain-containing protein</fullName>
    </submittedName>
</protein>
<evidence type="ECO:0000256" key="3">
    <source>
        <dbReference type="ARBA" id="ARBA00022833"/>
    </source>
</evidence>
<dbReference type="GO" id="GO:0008270">
    <property type="term" value="F:zinc ion binding"/>
    <property type="evidence" value="ECO:0007669"/>
    <property type="project" value="UniProtKB-KW"/>
</dbReference>
<dbReference type="EMBL" id="JACAZH010000023">
    <property type="protein sequence ID" value="KAF7343512.1"/>
    <property type="molecule type" value="Genomic_DNA"/>
</dbReference>
<dbReference type="AlphaFoldDB" id="A0A8H7CPI3"/>